<dbReference type="Pfam" id="PF04818">
    <property type="entry name" value="CID"/>
    <property type="match status" value="1"/>
</dbReference>
<dbReference type="InterPro" id="IPR008942">
    <property type="entry name" value="ENTH_VHS"/>
</dbReference>
<sequence length="377" mass="42005">MSDSDVDSIDSTELSSSLSQFTSLMSKLNSHPDKQIINTLTMLCEDFHTSPTAVAKLYNLIRSELLNVNTDDTHKLPLIYLLDSLLHNADDPSLLLYKNKITEEIKLIYNSVYSSVNEKDKKRLERLAGIWEKNSMFNDEIMEDILSHSSSSSSPSPSSSASTSAQSTSTTSSSISLGTLDKNLLSLMSSMLQQMQQEMGETNPVTLNELAKINPELVKGLYEQALSLQPQNTSSAHSNVIATDSWNDVGINFSTINSSIKKIEDTLLNSISEDTVISTALAGTKLYLQTSVRAYKSSELLKSLTPSIPKISVLDDLVDFNSDNIKVYDERVVRGLYEGGLPCKGKGGRRFRTKGEVYEWERSMDVEKKVSRPFWRW</sequence>
<dbReference type="GO" id="GO:0031124">
    <property type="term" value="P:mRNA 3'-end processing"/>
    <property type="evidence" value="ECO:0007669"/>
    <property type="project" value="InterPro"/>
</dbReference>
<dbReference type="PANTHER" id="PTHR15921:SF3">
    <property type="entry name" value="PRE-MRNA CLEAVAGE COMPLEX 2 PROTEIN PCF11"/>
    <property type="match status" value="1"/>
</dbReference>
<dbReference type="GO" id="GO:0005737">
    <property type="term" value="C:cytoplasm"/>
    <property type="evidence" value="ECO:0007669"/>
    <property type="project" value="TreeGrafter"/>
</dbReference>
<gene>
    <name evidence="3" type="ORF">TrLO_g9227</name>
</gene>
<dbReference type="GO" id="GO:0000993">
    <property type="term" value="F:RNA polymerase II complex binding"/>
    <property type="evidence" value="ECO:0007669"/>
    <property type="project" value="InterPro"/>
</dbReference>
<comment type="caution">
    <text evidence="3">The sequence shown here is derived from an EMBL/GenBank/DDBJ whole genome shotgun (WGS) entry which is preliminary data.</text>
</comment>
<evidence type="ECO:0000256" key="1">
    <source>
        <dbReference type="SAM" id="MobiDB-lite"/>
    </source>
</evidence>
<dbReference type="EMBL" id="BRXW01000089">
    <property type="protein sequence ID" value="GMI05640.1"/>
    <property type="molecule type" value="Genomic_DNA"/>
</dbReference>
<dbReference type="Gene3D" id="1.25.40.90">
    <property type="match status" value="1"/>
</dbReference>
<protein>
    <recommendedName>
        <fullName evidence="2">CID domain-containing protein</fullName>
    </recommendedName>
</protein>
<dbReference type="GO" id="GO:0006369">
    <property type="term" value="P:termination of RNA polymerase II transcription"/>
    <property type="evidence" value="ECO:0007669"/>
    <property type="project" value="InterPro"/>
</dbReference>
<dbReference type="AlphaFoldDB" id="A0A9W7CH68"/>
<dbReference type="GO" id="GO:0003729">
    <property type="term" value="F:mRNA binding"/>
    <property type="evidence" value="ECO:0007669"/>
    <property type="project" value="InterPro"/>
</dbReference>
<dbReference type="SUPFAM" id="SSF48464">
    <property type="entry name" value="ENTH/VHS domain"/>
    <property type="match status" value="1"/>
</dbReference>
<dbReference type="OrthoDB" id="343582at2759"/>
<dbReference type="PANTHER" id="PTHR15921">
    <property type="entry name" value="PRE-MRNA CLEAVAGE COMPLEX II"/>
    <property type="match status" value="1"/>
</dbReference>
<evidence type="ECO:0000259" key="2">
    <source>
        <dbReference type="PROSITE" id="PS51391"/>
    </source>
</evidence>
<dbReference type="GO" id="GO:0005849">
    <property type="term" value="C:mRNA cleavage factor complex"/>
    <property type="evidence" value="ECO:0007669"/>
    <property type="project" value="TreeGrafter"/>
</dbReference>
<dbReference type="Proteomes" id="UP001165122">
    <property type="component" value="Unassembled WGS sequence"/>
</dbReference>
<evidence type="ECO:0000313" key="3">
    <source>
        <dbReference type="EMBL" id="GMI05640.1"/>
    </source>
</evidence>
<reference evidence="4" key="1">
    <citation type="journal article" date="2023" name="Commun. Biol.">
        <title>Genome analysis of Parmales, the sister group of diatoms, reveals the evolutionary specialization of diatoms from phago-mixotrophs to photoautotrophs.</title>
        <authorList>
            <person name="Ban H."/>
            <person name="Sato S."/>
            <person name="Yoshikawa S."/>
            <person name="Yamada K."/>
            <person name="Nakamura Y."/>
            <person name="Ichinomiya M."/>
            <person name="Sato N."/>
            <person name="Blanc-Mathieu R."/>
            <person name="Endo H."/>
            <person name="Kuwata A."/>
            <person name="Ogata H."/>
        </authorList>
    </citation>
    <scope>NUCLEOTIDE SEQUENCE [LARGE SCALE GENOMIC DNA]</scope>
    <source>
        <strain evidence="4">NIES 3700</strain>
    </source>
</reference>
<dbReference type="InterPro" id="IPR045154">
    <property type="entry name" value="PCF11-like"/>
</dbReference>
<dbReference type="SMART" id="SM00582">
    <property type="entry name" value="RPR"/>
    <property type="match status" value="1"/>
</dbReference>
<organism evidence="3 4">
    <name type="scientific">Triparma laevis f. longispina</name>
    <dbReference type="NCBI Taxonomy" id="1714387"/>
    <lineage>
        <taxon>Eukaryota</taxon>
        <taxon>Sar</taxon>
        <taxon>Stramenopiles</taxon>
        <taxon>Ochrophyta</taxon>
        <taxon>Bolidophyceae</taxon>
        <taxon>Parmales</taxon>
        <taxon>Triparmaceae</taxon>
        <taxon>Triparma</taxon>
    </lineage>
</organism>
<name>A0A9W7CH68_9STRA</name>
<proteinExistence type="predicted"/>
<evidence type="ECO:0000313" key="4">
    <source>
        <dbReference type="Proteomes" id="UP001165122"/>
    </source>
</evidence>
<dbReference type="InterPro" id="IPR006569">
    <property type="entry name" value="CID_dom"/>
</dbReference>
<feature type="domain" description="CID" evidence="2">
    <location>
        <begin position="13"/>
        <end position="153"/>
    </location>
</feature>
<dbReference type="PROSITE" id="PS51391">
    <property type="entry name" value="CID"/>
    <property type="match status" value="1"/>
</dbReference>
<keyword evidence="4" id="KW-1185">Reference proteome</keyword>
<feature type="region of interest" description="Disordered" evidence="1">
    <location>
        <begin position="147"/>
        <end position="174"/>
    </location>
</feature>
<accession>A0A9W7CH68</accession>